<dbReference type="SUPFAM" id="SSF53187">
    <property type="entry name" value="Zn-dependent exopeptidases"/>
    <property type="match status" value="1"/>
</dbReference>
<accession>F3Y8N6</accession>
<sequence length="47" mass="5334">MPNLVAFGPSFPGQKGIAHNKDEYMDEIDLLKNMEIYMHALIELGQN</sequence>
<proteinExistence type="predicted"/>
<keyword evidence="2" id="KW-1185">Reference proteome</keyword>
<dbReference type="STRING" id="940190.MPTP_0381"/>
<dbReference type="KEGG" id="mps:MPTP_0381"/>
<reference evidence="1 2" key="1">
    <citation type="journal article" date="2011" name="J. Bacteriol.">
        <title>Complete genome sequence of Melissococcus plutonius ATCC 35311.</title>
        <authorList>
            <person name="Okumura K."/>
            <person name="Arai R."/>
            <person name="Okura M."/>
            <person name="Kirikae T."/>
            <person name="Takamatsu D."/>
            <person name="Osaki M."/>
            <person name="Miyoshi-Akiyama T."/>
        </authorList>
    </citation>
    <scope>NUCLEOTIDE SEQUENCE [LARGE SCALE GENOMIC DNA]</scope>
    <source>
        <strain evidence="2">ATCC 35311 / CIP 104052 / LMG 20360 / NCIMB 702443</strain>
    </source>
</reference>
<reference key="2">
    <citation type="submission" date="2011-04" db="EMBL/GenBank/DDBJ databases">
        <title>Whole genome sequence of Melissococcus plutonius ATCC 35311.</title>
        <authorList>
            <person name="Okumura K."/>
            <person name="Arai R."/>
            <person name="Osaki M."/>
            <person name="Okura M."/>
            <person name="Kirikae T."/>
            <person name="Takamatsu D."/>
            <person name="Akiyama T."/>
        </authorList>
    </citation>
    <scope>NUCLEOTIDE SEQUENCE</scope>
    <source>
        <strain>ATCC 35311</strain>
    </source>
</reference>
<dbReference type="AlphaFoldDB" id="F3Y8N6"/>
<dbReference type="HOGENOM" id="CLU_3170046_0_0_9"/>
<evidence type="ECO:0000313" key="2">
    <source>
        <dbReference type="Proteomes" id="UP000008456"/>
    </source>
</evidence>
<dbReference type="Gene3D" id="3.40.630.10">
    <property type="entry name" value="Zn peptidases"/>
    <property type="match status" value="1"/>
</dbReference>
<gene>
    <name evidence="1" type="ordered locus">MPTP_0381</name>
</gene>
<dbReference type="EMBL" id="AP012200">
    <property type="protein sequence ID" value="BAK20864.1"/>
    <property type="molecule type" value="Genomic_DNA"/>
</dbReference>
<name>F3Y8N6_MELPT</name>
<protein>
    <submittedName>
        <fullName evidence="1">Peptidase, M20/M25/M40 family</fullName>
    </submittedName>
</protein>
<organism evidence="1 2">
    <name type="scientific">Melissococcus plutonius (strain ATCC 35311 / DSM 29964 / CIP 104052 / LMG 20360 / NCIMB 702443)</name>
    <dbReference type="NCBI Taxonomy" id="940190"/>
    <lineage>
        <taxon>Bacteria</taxon>
        <taxon>Bacillati</taxon>
        <taxon>Bacillota</taxon>
        <taxon>Bacilli</taxon>
        <taxon>Lactobacillales</taxon>
        <taxon>Enterococcaceae</taxon>
        <taxon>Melissococcus</taxon>
    </lineage>
</organism>
<evidence type="ECO:0000313" key="1">
    <source>
        <dbReference type="EMBL" id="BAK20864.1"/>
    </source>
</evidence>
<dbReference type="Proteomes" id="UP000008456">
    <property type="component" value="Chromosome"/>
</dbReference>